<comment type="caution">
    <text evidence="1">The sequence shown here is derived from an EMBL/GenBank/DDBJ whole genome shotgun (WGS) entry which is preliminary data.</text>
</comment>
<dbReference type="RefSeq" id="WP_146200438.1">
    <property type="nucleotide sequence ID" value="NZ_BDQX01000164.1"/>
</dbReference>
<sequence>MKKRILPVLLSVVLLMTDWLHLGTGIETAWANQAEAPENLLANGSYEQVNDNGWAKSWVSY</sequence>
<gene>
    <name evidence="1" type="ORF">PAT3040_03025</name>
</gene>
<accession>A0A2R5EXA2</accession>
<evidence type="ECO:0000313" key="1">
    <source>
        <dbReference type="EMBL" id="GBG08443.1"/>
    </source>
</evidence>
<proteinExistence type="predicted"/>
<name>A0A2R5EXA2_9BACL</name>
<dbReference type="Proteomes" id="UP000245202">
    <property type="component" value="Unassembled WGS sequence"/>
</dbReference>
<dbReference type="AlphaFoldDB" id="A0A2R5EXA2"/>
<protein>
    <submittedName>
        <fullName evidence="1">Uncharacterized protein</fullName>
    </submittedName>
</protein>
<keyword evidence="2" id="KW-1185">Reference proteome</keyword>
<evidence type="ECO:0000313" key="2">
    <source>
        <dbReference type="Proteomes" id="UP000245202"/>
    </source>
</evidence>
<reference evidence="1 2" key="1">
    <citation type="submission" date="2017-08" db="EMBL/GenBank/DDBJ databases">
        <title>Substantial Increase in Enzyme Production by Combined Drug-Resistance Mutations in Paenibacillus agaridevorans.</title>
        <authorList>
            <person name="Tanaka Y."/>
            <person name="Funane K."/>
            <person name="Hosaka T."/>
            <person name="Shiwa Y."/>
            <person name="Fujita N."/>
            <person name="Miyazaki T."/>
            <person name="Yoshikawa H."/>
            <person name="Murakami K."/>
            <person name="Kasahara K."/>
            <person name="Inaoka T."/>
            <person name="Hiraga Y."/>
            <person name="Ochi K."/>
        </authorList>
    </citation>
    <scope>NUCLEOTIDE SEQUENCE [LARGE SCALE GENOMIC DNA]</scope>
    <source>
        <strain evidence="1 2">T-3040</strain>
    </source>
</reference>
<dbReference type="EMBL" id="BDQX01000164">
    <property type="protein sequence ID" value="GBG08443.1"/>
    <property type="molecule type" value="Genomic_DNA"/>
</dbReference>
<feature type="non-terminal residue" evidence="1">
    <location>
        <position position="61"/>
    </location>
</feature>
<organism evidence="1 2">
    <name type="scientific">Paenibacillus agaridevorans</name>
    <dbReference type="NCBI Taxonomy" id="171404"/>
    <lineage>
        <taxon>Bacteria</taxon>
        <taxon>Bacillati</taxon>
        <taxon>Bacillota</taxon>
        <taxon>Bacilli</taxon>
        <taxon>Bacillales</taxon>
        <taxon>Paenibacillaceae</taxon>
        <taxon>Paenibacillus</taxon>
    </lineage>
</organism>